<protein>
    <submittedName>
        <fullName evidence="2">Uncharacterized protein</fullName>
    </submittedName>
</protein>
<proteinExistence type="predicted"/>
<evidence type="ECO:0000313" key="2">
    <source>
        <dbReference type="EMBL" id="CAD8975625.1"/>
    </source>
</evidence>
<feature type="region of interest" description="Disordered" evidence="1">
    <location>
        <begin position="54"/>
        <end position="105"/>
    </location>
</feature>
<name>A0A7S1HC24_HEMAN</name>
<gene>
    <name evidence="2" type="ORF">HAND00432_LOCUS26630</name>
</gene>
<organism evidence="2">
    <name type="scientific">Hemiselmis andersenii</name>
    <name type="common">Cryptophyte alga</name>
    <dbReference type="NCBI Taxonomy" id="464988"/>
    <lineage>
        <taxon>Eukaryota</taxon>
        <taxon>Cryptophyceae</taxon>
        <taxon>Cryptomonadales</taxon>
        <taxon>Hemiselmidaceae</taxon>
        <taxon>Hemiselmis</taxon>
    </lineage>
</organism>
<dbReference type="EMBL" id="HBFX01044310">
    <property type="protein sequence ID" value="CAD8975625.1"/>
    <property type="molecule type" value="Transcribed_RNA"/>
</dbReference>
<sequence length="105" mass="10955">MYLGPVGTRLHVRLKPWSCLFLEQDGVAFTSQRHPPAAAGTAHLLVRILEVLVSQTQRHGPRPPSPPPRDIGPKEAGTSAPVTFGRCHCGTGSLQGGGGPGGSRG</sequence>
<dbReference type="AlphaFoldDB" id="A0A7S1HC24"/>
<reference evidence="2" key="1">
    <citation type="submission" date="2021-01" db="EMBL/GenBank/DDBJ databases">
        <authorList>
            <person name="Corre E."/>
            <person name="Pelletier E."/>
            <person name="Niang G."/>
            <person name="Scheremetjew M."/>
            <person name="Finn R."/>
            <person name="Kale V."/>
            <person name="Holt S."/>
            <person name="Cochrane G."/>
            <person name="Meng A."/>
            <person name="Brown T."/>
            <person name="Cohen L."/>
        </authorList>
    </citation>
    <scope>NUCLEOTIDE SEQUENCE</scope>
    <source>
        <strain evidence="2">CCMP644</strain>
    </source>
</reference>
<feature type="compositionally biased region" description="Gly residues" evidence="1">
    <location>
        <begin position="93"/>
        <end position="105"/>
    </location>
</feature>
<accession>A0A7S1HC24</accession>
<evidence type="ECO:0000256" key="1">
    <source>
        <dbReference type="SAM" id="MobiDB-lite"/>
    </source>
</evidence>